<reference evidence="2" key="1">
    <citation type="submission" date="2021-01" db="EMBL/GenBank/DDBJ databases">
        <authorList>
            <person name="Corre E."/>
            <person name="Pelletier E."/>
            <person name="Niang G."/>
            <person name="Scheremetjew M."/>
            <person name="Finn R."/>
            <person name="Kale V."/>
            <person name="Holt S."/>
            <person name="Cochrane G."/>
            <person name="Meng A."/>
            <person name="Brown T."/>
            <person name="Cohen L."/>
        </authorList>
    </citation>
    <scope>NUCLEOTIDE SEQUENCE</scope>
    <source>
        <strain evidence="2">NIES-381</strain>
    </source>
</reference>
<evidence type="ECO:0000313" key="2">
    <source>
        <dbReference type="EMBL" id="CAD9031285.1"/>
    </source>
</evidence>
<gene>
    <name evidence="2" type="ORF">EGYM00392_LOCUS42427</name>
</gene>
<dbReference type="EMBL" id="HBGA01113863">
    <property type="protein sequence ID" value="CAD9031285.1"/>
    <property type="molecule type" value="Transcribed_RNA"/>
</dbReference>
<dbReference type="PANTHER" id="PTHR38828">
    <property type="match status" value="1"/>
</dbReference>
<proteinExistence type="predicted"/>
<sequence>MAEYPGLKSLRLTPEEMERSISRLSRGSNRVRQEPEAERKIIKEEDLGAFFERNYTRQIAKEKKKRAAAEQNVQEVYYRLNPMANPASPKRLGINDELTPKEEDYIERMYNAPRRKKDIVTNKLEQKYLFPSVNGPRMARDQLEETTDRLFRRSKERKETLLERAHIRVYGKPEPRKILTAEEMQASSDNLYAQAASRKAESLAKIDEKWAIELTTATVKKLPASELANISERLFTKGK</sequence>
<dbReference type="AlphaFoldDB" id="A0A7S1J371"/>
<feature type="region of interest" description="Disordered" evidence="1">
    <location>
        <begin position="1"/>
        <end position="36"/>
    </location>
</feature>
<evidence type="ECO:0000256" key="1">
    <source>
        <dbReference type="SAM" id="MobiDB-lite"/>
    </source>
</evidence>
<organism evidence="2">
    <name type="scientific">Eutreptiella gymnastica</name>
    <dbReference type="NCBI Taxonomy" id="73025"/>
    <lineage>
        <taxon>Eukaryota</taxon>
        <taxon>Discoba</taxon>
        <taxon>Euglenozoa</taxon>
        <taxon>Euglenida</taxon>
        <taxon>Spirocuta</taxon>
        <taxon>Euglenophyceae</taxon>
        <taxon>Eutreptiales</taxon>
        <taxon>Eutreptiaceae</taxon>
        <taxon>Eutreptiella</taxon>
    </lineage>
</organism>
<accession>A0A7S1J371</accession>
<dbReference type="InterPro" id="IPR039963">
    <property type="entry name" value="Unchar_22kDa"/>
</dbReference>
<name>A0A7S1J371_9EUGL</name>
<dbReference type="PANTHER" id="PTHR38828:SF4">
    <property type="match status" value="1"/>
</dbReference>
<protein>
    <submittedName>
        <fullName evidence="2">Uncharacterized protein</fullName>
    </submittedName>
</protein>